<keyword evidence="6" id="KW-1185">Reference proteome</keyword>
<dbReference type="EMBL" id="JAKWBI020000310">
    <property type="protein sequence ID" value="KAJ2896826.1"/>
    <property type="molecule type" value="Genomic_DNA"/>
</dbReference>
<evidence type="ECO:0000259" key="4">
    <source>
        <dbReference type="PROSITE" id="PS51517"/>
    </source>
</evidence>
<dbReference type="Pfam" id="PF05224">
    <property type="entry name" value="NDT80_PhoG"/>
    <property type="match status" value="1"/>
</dbReference>
<dbReference type="InterPro" id="IPR037141">
    <property type="entry name" value="NDT80_DNA-bd_dom_sf"/>
</dbReference>
<dbReference type="SUPFAM" id="SSF49417">
    <property type="entry name" value="p53-like transcription factors"/>
    <property type="match status" value="1"/>
</dbReference>
<feature type="DNA-binding region" description="NDT80" evidence="2">
    <location>
        <begin position="1"/>
        <end position="257"/>
    </location>
</feature>
<dbReference type="GO" id="GO:0051321">
    <property type="term" value="P:meiotic cell cycle"/>
    <property type="evidence" value="ECO:0007669"/>
    <property type="project" value="TreeGrafter"/>
</dbReference>
<dbReference type="InterPro" id="IPR024061">
    <property type="entry name" value="NDT80_DNA-bd_dom"/>
</dbReference>
<gene>
    <name evidence="5" type="ORF">MKZ38_005214</name>
</gene>
<evidence type="ECO:0000256" key="2">
    <source>
        <dbReference type="PROSITE-ProRule" id="PRU00850"/>
    </source>
</evidence>
<dbReference type="PANTHER" id="PTHR35144:SF2">
    <property type="entry name" value="MEIOSIS-SPECIFIC TRANSCRIPTION FACTOR NDT80"/>
    <property type="match status" value="1"/>
</dbReference>
<dbReference type="PANTHER" id="PTHR35144">
    <property type="entry name" value="MEIOSIS-SPECIFIC TRANSCRIPTION FACTOR NDT80"/>
    <property type="match status" value="1"/>
</dbReference>
<dbReference type="AlphaFoldDB" id="A0AAD5WP44"/>
<sequence>MDSSQYGGAAKAQQNVPPLGTMVTFGTLQYNDPHNSVATTITPDITGTIDKGFFLSENEWTCYRRNYFSCVCSFNLQPYYANVPITFQATSSQTAYPVSSFGMSISAMVADTDGHKIDLVQHTPKRDKGPITTPDKVIMAPKSPQAAGHHASNLMFGGHADPSGAGMGGRSLYDSAYGQPQTSAGPTTEHSFERIQFKQATANNGKRRAAQQYYHLVVELWVDVGSQDHPQWLKVAQRKSAKMIVRGRSPGHYQSERRSSTSSGPGGSGGGLGGYGGGVMGSDFGSGNTMMGSNPYGGYDPRPGAGGYGVGARHHSHHVQVPAEAEVAPEDAKNIESRKGLQIYSAGAYEGADTTGRVEQYPPLPRSENELTTSTPATSSSIVLPQLATGFDPTGSKVKNEYDTAIPSICYPGPSYSAGRCGPYDSKTTSAGYYPTMLPTPGLNMT</sequence>
<evidence type="ECO:0000256" key="1">
    <source>
        <dbReference type="ARBA" id="ARBA00023125"/>
    </source>
</evidence>
<feature type="compositionally biased region" description="Polar residues" evidence="3">
    <location>
        <begin position="178"/>
        <end position="189"/>
    </location>
</feature>
<evidence type="ECO:0000313" key="6">
    <source>
        <dbReference type="Proteomes" id="UP001201980"/>
    </source>
</evidence>
<evidence type="ECO:0000256" key="3">
    <source>
        <dbReference type="SAM" id="MobiDB-lite"/>
    </source>
</evidence>
<feature type="compositionally biased region" description="Gly residues" evidence="3">
    <location>
        <begin position="264"/>
        <end position="275"/>
    </location>
</feature>
<name>A0AAD5WP44_9PEZI</name>
<protein>
    <recommendedName>
        <fullName evidence="4">NDT80 domain-containing protein</fullName>
    </recommendedName>
</protein>
<proteinExistence type="predicted"/>
<dbReference type="GO" id="GO:0003677">
    <property type="term" value="F:DNA binding"/>
    <property type="evidence" value="ECO:0007669"/>
    <property type="project" value="UniProtKB-KW"/>
</dbReference>
<reference evidence="5" key="1">
    <citation type="submission" date="2022-07" db="EMBL/GenBank/DDBJ databases">
        <title>Draft genome sequence of Zalerion maritima ATCC 34329, a (micro)plastics degrading marine fungus.</title>
        <authorList>
            <person name="Paco A."/>
            <person name="Goncalves M.F.M."/>
            <person name="Rocha-Santos T.A.P."/>
            <person name="Alves A."/>
        </authorList>
    </citation>
    <scope>NUCLEOTIDE SEQUENCE</scope>
    <source>
        <strain evidence="5">ATCC 34329</strain>
    </source>
</reference>
<feature type="region of interest" description="Disordered" evidence="3">
    <location>
        <begin position="307"/>
        <end position="330"/>
    </location>
</feature>
<dbReference type="Gene3D" id="2.60.40.1390">
    <property type="entry name" value="NDT80 DNA-binding domain"/>
    <property type="match status" value="1"/>
</dbReference>
<dbReference type="InterPro" id="IPR008967">
    <property type="entry name" value="p53-like_TF_DNA-bd_sf"/>
</dbReference>
<dbReference type="InterPro" id="IPR052605">
    <property type="entry name" value="Fungal_trans_regulator"/>
</dbReference>
<feature type="domain" description="NDT80" evidence="4">
    <location>
        <begin position="1"/>
        <end position="257"/>
    </location>
</feature>
<organism evidence="5 6">
    <name type="scientific">Zalerion maritima</name>
    <dbReference type="NCBI Taxonomy" id="339359"/>
    <lineage>
        <taxon>Eukaryota</taxon>
        <taxon>Fungi</taxon>
        <taxon>Dikarya</taxon>
        <taxon>Ascomycota</taxon>
        <taxon>Pezizomycotina</taxon>
        <taxon>Sordariomycetes</taxon>
        <taxon>Lulworthiomycetidae</taxon>
        <taxon>Lulworthiales</taxon>
        <taxon>Lulworthiaceae</taxon>
        <taxon>Zalerion</taxon>
    </lineage>
</organism>
<dbReference type="GO" id="GO:0000228">
    <property type="term" value="C:nuclear chromosome"/>
    <property type="evidence" value="ECO:0007669"/>
    <property type="project" value="TreeGrafter"/>
</dbReference>
<accession>A0AAD5WP44</accession>
<dbReference type="GO" id="GO:0045944">
    <property type="term" value="P:positive regulation of transcription by RNA polymerase II"/>
    <property type="evidence" value="ECO:0007669"/>
    <property type="project" value="TreeGrafter"/>
</dbReference>
<keyword evidence="1 2" id="KW-0238">DNA-binding</keyword>
<feature type="region of interest" description="Disordered" evidence="3">
    <location>
        <begin position="352"/>
        <end position="377"/>
    </location>
</feature>
<comment type="caution">
    <text evidence="5">The sequence shown here is derived from an EMBL/GenBank/DDBJ whole genome shotgun (WGS) entry which is preliminary data.</text>
</comment>
<evidence type="ECO:0000313" key="5">
    <source>
        <dbReference type="EMBL" id="KAJ2896826.1"/>
    </source>
</evidence>
<feature type="region of interest" description="Disordered" evidence="3">
    <location>
        <begin position="243"/>
        <end position="275"/>
    </location>
</feature>
<dbReference type="Proteomes" id="UP001201980">
    <property type="component" value="Unassembled WGS sequence"/>
</dbReference>
<feature type="region of interest" description="Disordered" evidence="3">
    <location>
        <begin position="171"/>
        <end position="190"/>
    </location>
</feature>
<dbReference type="GO" id="GO:0003700">
    <property type="term" value="F:DNA-binding transcription factor activity"/>
    <property type="evidence" value="ECO:0007669"/>
    <property type="project" value="UniProtKB-UniRule"/>
</dbReference>
<dbReference type="PROSITE" id="PS51517">
    <property type="entry name" value="NDT80"/>
    <property type="match status" value="1"/>
</dbReference>